<organism evidence="2 3">
    <name type="scientific">Streptomyces lucensis JCM 4490</name>
    <dbReference type="NCBI Taxonomy" id="1306176"/>
    <lineage>
        <taxon>Bacteria</taxon>
        <taxon>Bacillati</taxon>
        <taxon>Actinomycetota</taxon>
        <taxon>Actinomycetes</taxon>
        <taxon>Kitasatosporales</taxon>
        <taxon>Streptomycetaceae</taxon>
        <taxon>Streptomyces</taxon>
    </lineage>
</organism>
<name>A0A918J9G6_9ACTN</name>
<sequence>MTCGIARGGSAGDGVAKATVSGTGATVRPVALPRVTGGRAGGGLPRRRPDGPGDRRGGDGGHGGGPLGRR</sequence>
<evidence type="ECO:0000313" key="3">
    <source>
        <dbReference type="Proteomes" id="UP000620224"/>
    </source>
</evidence>
<reference evidence="2" key="2">
    <citation type="submission" date="2020-09" db="EMBL/GenBank/DDBJ databases">
        <authorList>
            <person name="Sun Q."/>
            <person name="Ohkuma M."/>
        </authorList>
    </citation>
    <scope>NUCLEOTIDE SEQUENCE</scope>
    <source>
        <strain evidence="2">JCM 4490</strain>
    </source>
</reference>
<feature type="compositionally biased region" description="Gly residues" evidence="1">
    <location>
        <begin position="1"/>
        <end position="12"/>
    </location>
</feature>
<gene>
    <name evidence="2" type="ORF">GCM10010503_47860</name>
</gene>
<dbReference type="Proteomes" id="UP000620224">
    <property type="component" value="Unassembled WGS sequence"/>
</dbReference>
<evidence type="ECO:0000313" key="2">
    <source>
        <dbReference type="EMBL" id="GGW65276.1"/>
    </source>
</evidence>
<proteinExistence type="predicted"/>
<comment type="caution">
    <text evidence="2">The sequence shown here is derived from an EMBL/GenBank/DDBJ whole genome shotgun (WGS) entry which is preliminary data.</text>
</comment>
<dbReference type="EMBL" id="BMUE01000011">
    <property type="protein sequence ID" value="GGW65276.1"/>
    <property type="molecule type" value="Genomic_DNA"/>
</dbReference>
<accession>A0A918J9G6</accession>
<feature type="compositionally biased region" description="Basic and acidic residues" evidence="1">
    <location>
        <begin position="47"/>
        <end position="59"/>
    </location>
</feature>
<feature type="compositionally biased region" description="Gly residues" evidence="1">
    <location>
        <begin position="60"/>
        <end position="70"/>
    </location>
</feature>
<reference evidence="2" key="1">
    <citation type="journal article" date="2014" name="Int. J. Syst. Evol. Microbiol.">
        <title>Complete genome sequence of Corynebacterium casei LMG S-19264T (=DSM 44701T), isolated from a smear-ripened cheese.</title>
        <authorList>
            <consortium name="US DOE Joint Genome Institute (JGI-PGF)"/>
            <person name="Walter F."/>
            <person name="Albersmeier A."/>
            <person name="Kalinowski J."/>
            <person name="Ruckert C."/>
        </authorList>
    </citation>
    <scope>NUCLEOTIDE SEQUENCE</scope>
    <source>
        <strain evidence="2">JCM 4490</strain>
    </source>
</reference>
<protein>
    <submittedName>
        <fullName evidence="2">Uncharacterized protein</fullName>
    </submittedName>
</protein>
<evidence type="ECO:0000256" key="1">
    <source>
        <dbReference type="SAM" id="MobiDB-lite"/>
    </source>
</evidence>
<keyword evidence="3" id="KW-1185">Reference proteome</keyword>
<dbReference type="AlphaFoldDB" id="A0A918J9G6"/>
<feature type="region of interest" description="Disordered" evidence="1">
    <location>
        <begin position="1"/>
        <end position="70"/>
    </location>
</feature>